<feature type="compositionally biased region" description="Polar residues" evidence="2">
    <location>
        <begin position="1984"/>
        <end position="1993"/>
    </location>
</feature>
<feature type="compositionally biased region" description="Basic and acidic residues" evidence="2">
    <location>
        <begin position="299"/>
        <end position="316"/>
    </location>
</feature>
<feature type="compositionally biased region" description="Low complexity" evidence="2">
    <location>
        <begin position="1994"/>
        <end position="2007"/>
    </location>
</feature>
<feature type="compositionally biased region" description="Acidic residues" evidence="2">
    <location>
        <begin position="1570"/>
        <end position="1580"/>
    </location>
</feature>
<feature type="region of interest" description="Disordered" evidence="2">
    <location>
        <begin position="292"/>
        <end position="316"/>
    </location>
</feature>
<evidence type="ECO:0000313" key="4">
    <source>
        <dbReference type="Proteomes" id="UP000654075"/>
    </source>
</evidence>
<feature type="region of interest" description="Disordered" evidence="2">
    <location>
        <begin position="693"/>
        <end position="716"/>
    </location>
</feature>
<feature type="region of interest" description="Disordered" evidence="2">
    <location>
        <begin position="123"/>
        <end position="142"/>
    </location>
</feature>
<dbReference type="Proteomes" id="UP000654075">
    <property type="component" value="Unassembled WGS sequence"/>
</dbReference>
<feature type="region of interest" description="Disordered" evidence="2">
    <location>
        <begin position="59"/>
        <end position="102"/>
    </location>
</feature>
<proteinExistence type="predicted"/>
<keyword evidence="4" id="KW-1185">Reference proteome</keyword>
<reference evidence="3" key="1">
    <citation type="submission" date="2021-02" db="EMBL/GenBank/DDBJ databases">
        <authorList>
            <person name="Dougan E. K."/>
            <person name="Rhodes N."/>
            <person name="Thang M."/>
            <person name="Chan C."/>
        </authorList>
    </citation>
    <scope>NUCLEOTIDE SEQUENCE</scope>
</reference>
<feature type="compositionally biased region" description="Low complexity" evidence="2">
    <location>
        <begin position="1897"/>
        <end position="1978"/>
    </location>
</feature>
<feature type="compositionally biased region" description="Polar residues" evidence="2">
    <location>
        <begin position="1525"/>
        <end position="1539"/>
    </location>
</feature>
<feature type="compositionally biased region" description="Acidic residues" evidence="2">
    <location>
        <begin position="1336"/>
        <end position="1359"/>
    </location>
</feature>
<feature type="compositionally biased region" description="Polar residues" evidence="2">
    <location>
        <begin position="246"/>
        <end position="255"/>
    </location>
</feature>
<feature type="compositionally biased region" description="Acidic residues" evidence="2">
    <location>
        <begin position="911"/>
        <end position="929"/>
    </location>
</feature>
<feature type="compositionally biased region" description="Polar residues" evidence="2">
    <location>
        <begin position="1841"/>
        <end position="1852"/>
    </location>
</feature>
<dbReference type="PANTHER" id="PTHR42264">
    <property type="entry name" value="EPHRIN_REC_LIKE DOMAIN-CONTAINING PROTEIN"/>
    <property type="match status" value="1"/>
</dbReference>
<dbReference type="EMBL" id="CAJNNV010024221">
    <property type="protein sequence ID" value="CAE8609002.1"/>
    <property type="molecule type" value="Genomic_DNA"/>
</dbReference>
<feature type="compositionally biased region" description="Polar residues" evidence="2">
    <location>
        <begin position="1090"/>
        <end position="1107"/>
    </location>
</feature>
<dbReference type="OMA" id="CTDHATD"/>
<feature type="compositionally biased region" description="Low complexity" evidence="2">
    <location>
        <begin position="1853"/>
        <end position="1885"/>
    </location>
</feature>
<protein>
    <submittedName>
        <fullName evidence="3">Uncharacterized protein</fullName>
    </submittedName>
</protein>
<feature type="region of interest" description="Disordered" evidence="2">
    <location>
        <begin position="952"/>
        <end position="1007"/>
    </location>
</feature>
<comment type="caution">
    <text evidence="3">The sequence shown here is derived from an EMBL/GenBank/DDBJ whole genome shotgun (WGS) entry which is preliminary data.</text>
</comment>
<feature type="region of interest" description="Disordered" evidence="2">
    <location>
        <begin position="2044"/>
        <end position="2082"/>
    </location>
</feature>
<feature type="coiled-coil region" evidence="1">
    <location>
        <begin position="373"/>
        <end position="428"/>
    </location>
</feature>
<feature type="compositionally biased region" description="Acidic residues" evidence="2">
    <location>
        <begin position="804"/>
        <end position="815"/>
    </location>
</feature>
<keyword evidence="1" id="KW-0175">Coiled coil</keyword>
<feature type="compositionally biased region" description="Basic and acidic residues" evidence="2">
    <location>
        <begin position="1038"/>
        <end position="1050"/>
    </location>
</feature>
<feature type="compositionally biased region" description="Acidic residues" evidence="2">
    <location>
        <begin position="1135"/>
        <end position="1155"/>
    </location>
</feature>
<accession>A0A813F403</accession>
<feature type="compositionally biased region" description="Acidic residues" evidence="2">
    <location>
        <begin position="1308"/>
        <end position="1318"/>
    </location>
</feature>
<feature type="region of interest" description="Disordered" evidence="2">
    <location>
        <begin position="1135"/>
        <end position="1163"/>
    </location>
</feature>
<feature type="compositionally biased region" description="Polar residues" evidence="2">
    <location>
        <begin position="1279"/>
        <end position="1305"/>
    </location>
</feature>
<feature type="region of interest" description="Disordered" evidence="2">
    <location>
        <begin position="1336"/>
        <end position="1362"/>
    </location>
</feature>
<feature type="compositionally biased region" description="Basic and acidic residues" evidence="2">
    <location>
        <begin position="842"/>
        <end position="862"/>
    </location>
</feature>
<feature type="compositionally biased region" description="Basic and acidic residues" evidence="2">
    <location>
        <begin position="29"/>
        <end position="38"/>
    </location>
</feature>
<evidence type="ECO:0000313" key="3">
    <source>
        <dbReference type="EMBL" id="CAE8609002.1"/>
    </source>
</evidence>
<feature type="compositionally biased region" description="Polar residues" evidence="2">
    <location>
        <begin position="863"/>
        <end position="880"/>
    </location>
</feature>
<evidence type="ECO:0000256" key="1">
    <source>
        <dbReference type="SAM" id="Coils"/>
    </source>
</evidence>
<sequence length="2082" mass="226425">MLGAHVPACLEKQSTTSDADQGDQLQDAVSEKEEDEHGLLAPEPDAPVFLALLEDVEESALLSSSADVPGDEPPSQEVQEASTLQERDDASIIENSNETDQNLEEKVEAVMLEAHDVGESALLSSSADVPGDEAPSQEVQEASTLQEHGGASIIENSNETDQNLEEQVEAVMLEAHVPAACLDNWSSDADQRDQLQETVAEEEEYEHGLVAPEANAPVFLALLEDVEEPALLSSSADVPGDEAPSQEVQEASTLQEHGGASIIENSNETDQNLEEKVEAVMLEAHVPACLDNWSSTSDADQRDQLQETVSEKEDDEHGLVALEADAPVFLALLEDVEESALSSSSAKVSCDEAPAQEVQEASTLQEHGGASIIENSDETNQDLEEEVEAVMLEAEVSDCLDNWSSTSYADQRDQLQETVAEEEEYEHNLVAPEAGAPVFLALIEEVEEPALSFSSADVPGDEAPSQEVQEASTLQERDDASIIENSDETNQDLEGEVEAVMLEAEVPACLDKQPTTSDADRGDQLQETVAEVEDDEHGLLAPEPDAPVFLALPEEVEEHALLSSSAEVSGDEAPPQEVQNTRQERSDASIMENSTETDQDPEEKVQSVMLEADVSAGLDNWSSTSDEQLAKAKAAKRSGDQAELDSAYEALFEAKAKLVEAAEIHSWESDEEPAEQALAGVSVDYIEDVGMETVGEDSESSKGEGAAENEDIDVTIDAPYRASASKNIESEPCADMLAGVADLQESSAATSSWISSMEFKQVDQQHSNPESGDEEPKAGTPSLGESAACDDDEKDEQQLKSDHPEEEEHDLDTEPVQDSAAIGSSLLEQFAETGLQASCTDHAADESAEPKVQNQDDLRDRNPATSAEELQQMEHQQSNPEGCVEDSEVAMPHIEQSASLDDQPQLATCDNGEEDEKQLESDHPEEEEHALDTEPVQDAAAIGSSLLEQVEETGLQASCTDHATDESAEPEVQNQVDLQERNPATSAEELQKMEQQLSNAEDCEEDSEVAMLEIEKSASLVEQFAAYEDDEEDEQQLESDHPEEGEHALDPEPVQDSAAIGSSLPEQFGETGLHVSCTDHATDDDLQVRNPATSAEELQQMEQQLSNGEDCEEDSEVAIPEIEQTASLDDQLATCDDDEEDEHQLESDHPEEEEHALDTEPVQDAAAIGSSLLEQVDEKQIEQQHSSAEDCVEDSEVAMPEIEPSTFLVEQIATHDDDAEEDEQQLESEHPEEDEHALDTELEQDSAAIGSSMLEQFEETGLQASCTDLATDESAEPEVQNQDDLQERNPATSAVELQQMEQQHSNAEDCEEDSEVEVPEIEKPASLVQQFVMCDDDVDEQQLESEFPEEEGHDLDPEPVQDSAAIGSSLLEQFAENGLQASCTDHATDESAEPEVQNQDDLQERNPATSAEEVQLMEQQLSNAEDCEGDSEVAMPDIEQSASLVELLAMCDDDTEDEQQLGSDHPEEEDHALDTEPVQDSAAIGSSLPEQFGETGLQVSCTDHATDESSEAEVQCHQDDMQERNPATSAEGLQQMEQQHSNEEDCEEDSEVEVPEIEKPVSLVEQFATCDDDKEDEQQLEGDHPEDAAATGSSLPEQVEDQEDPVVCAAIELSLQDEGFVSEATLDPECMSEATDVENALFGMEQLAKEASDVEPAFFEESMASHIGQLEMQTTIDEALPMPAETELKSCLAEDGAVRGGCIPPLLEFAQKAEEPIPRLQVLEALERTASSEPQRLSRFIELKGPALLCRWISQQPQAVHAAERTVAAVAAAAAASAQQVVAYVQVAAACLRVLQLLPLPIDKVFELRLMEVCARAGKIYNELRPDAAVLVTKWKNLQAHQQTRPHSSSFDHINSTTSNNKHNNTTDTTTININHDNNTQNNSNYGDNSDHTMDCSHSGSNHNNSASASNNHTNSNGNNKNSNNTNNNCNSSSNTYSNSSNSSNSINIPSSNNKRNNSNTTSNSYHVNQQQQQQHQHQQQHHNNSNTTRNFESNGSHSSSASSQSSAVRQKRKWSQENDVPEGQDADVAATLQEIHNLGQLLEQEAANPGAPQGEARAVGREESVDSETWCWDGYFPDPFL</sequence>
<feature type="region of interest" description="Disordered" evidence="2">
    <location>
        <begin position="1178"/>
        <end position="1318"/>
    </location>
</feature>
<feature type="compositionally biased region" description="Basic and acidic residues" evidence="2">
    <location>
        <begin position="1514"/>
        <end position="1523"/>
    </location>
</feature>
<feature type="region of interest" description="Disordered" evidence="2">
    <location>
        <begin position="1841"/>
        <end position="2024"/>
    </location>
</feature>
<name>A0A813F403_POLGL</name>
<feature type="region of interest" description="Disordered" evidence="2">
    <location>
        <begin position="750"/>
        <end position="935"/>
    </location>
</feature>
<feature type="region of interest" description="Disordered" evidence="2">
    <location>
        <begin position="1021"/>
        <end position="1117"/>
    </location>
</feature>
<evidence type="ECO:0000256" key="2">
    <source>
        <dbReference type="SAM" id="MobiDB-lite"/>
    </source>
</evidence>
<feature type="compositionally biased region" description="Polar residues" evidence="2">
    <location>
        <begin position="972"/>
        <end position="985"/>
    </location>
</feature>
<feature type="region of interest" description="Disordered" evidence="2">
    <location>
        <begin position="1"/>
        <end position="46"/>
    </location>
</feature>
<feature type="compositionally biased region" description="Acidic residues" evidence="2">
    <location>
        <begin position="1544"/>
        <end position="1555"/>
    </location>
</feature>
<feature type="region of interest" description="Disordered" evidence="2">
    <location>
        <begin position="560"/>
        <end position="603"/>
    </location>
</feature>
<feature type="compositionally biased region" description="Acidic residues" evidence="2">
    <location>
        <begin position="1027"/>
        <end position="1037"/>
    </location>
</feature>
<gene>
    <name evidence="3" type="ORF">PGLA1383_LOCUS26826</name>
</gene>
<organism evidence="3 4">
    <name type="scientific">Polarella glacialis</name>
    <name type="common">Dinoflagellate</name>
    <dbReference type="NCBI Taxonomy" id="89957"/>
    <lineage>
        <taxon>Eukaryota</taxon>
        <taxon>Sar</taxon>
        <taxon>Alveolata</taxon>
        <taxon>Dinophyceae</taxon>
        <taxon>Suessiales</taxon>
        <taxon>Suessiaceae</taxon>
        <taxon>Polarella</taxon>
    </lineage>
</organism>
<feature type="region of interest" description="Disordered" evidence="2">
    <location>
        <begin position="1376"/>
        <end position="1411"/>
    </location>
</feature>
<feature type="compositionally biased region" description="Acidic residues" evidence="2">
    <location>
        <begin position="1217"/>
        <end position="1244"/>
    </location>
</feature>
<feature type="compositionally biased region" description="Polar residues" evidence="2">
    <location>
        <begin position="896"/>
        <end position="908"/>
    </location>
</feature>
<feature type="region of interest" description="Disordered" evidence="2">
    <location>
        <begin position="1448"/>
        <end position="1602"/>
    </location>
</feature>
<feature type="region of interest" description="Disordered" evidence="2">
    <location>
        <begin position="233"/>
        <end position="268"/>
    </location>
</feature>